<name>A0A1H9QBI0_9BACI</name>
<accession>A0A1H9QBI0</accession>
<dbReference type="EMBL" id="FOEL01000018">
    <property type="protein sequence ID" value="SER57762.1"/>
    <property type="molecule type" value="Genomic_DNA"/>
</dbReference>
<dbReference type="InterPro" id="IPR029058">
    <property type="entry name" value="AB_hydrolase_fold"/>
</dbReference>
<dbReference type="Proteomes" id="UP000199410">
    <property type="component" value="Unassembled WGS sequence"/>
</dbReference>
<proteinExistence type="predicted"/>
<evidence type="ECO:0008006" key="3">
    <source>
        <dbReference type="Google" id="ProtNLM"/>
    </source>
</evidence>
<dbReference type="SUPFAM" id="SSF53474">
    <property type="entry name" value="alpha/beta-Hydrolases"/>
    <property type="match status" value="1"/>
</dbReference>
<sequence>MKIKPKQENCNGMPYDFFDQNSNSICFMLSGTGYSYEKPVLYYSRLLLLELGYDVIQINYSFEQQLFEQEPQAISNMVYSVVNPIVEHCLRTKPYTNAVYIGKSLGTLPIIDFYMQQSSLIPTRYILLTPLLSLDHTMANLLDKQAFLAIGTADPHFSQKKIAQLTTLDLAVFDGLNHSLEDASNMIHTIQFCESLFMQLKAYIQKNGPSISM</sequence>
<dbReference type="AlphaFoldDB" id="A0A1H9QBI0"/>
<evidence type="ECO:0000313" key="2">
    <source>
        <dbReference type="Proteomes" id="UP000199410"/>
    </source>
</evidence>
<organism evidence="1 2">
    <name type="scientific">Lysinibacillus fusiformis</name>
    <dbReference type="NCBI Taxonomy" id="28031"/>
    <lineage>
        <taxon>Bacteria</taxon>
        <taxon>Bacillati</taxon>
        <taxon>Bacillota</taxon>
        <taxon>Bacilli</taxon>
        <taxon>Bacillales</taxon>
        <taxon>Bacillaceae</taxon>
        <taxon>Lysinibacillus</taxon>
    </lineage>
</organism>
<evidence type="ECO:0000313" key="1">
    <source>
        <dbReference type="EMBL" id="SER57762.1"/>
    </source>
</evidence>
<gene>
    <name evidence="1" type="ORF">SAMN02787113_04088</name>
</gene>
<comment type="caution">
    <text evidence="1">The sequence shown here is derived from an EMBL/GenBank/DDBJ whole genome shotgun (WGS) entry which is preliminary data.</text>
</comment>
<reference evidence="1 2" key="1">
    <citation type="submission" date="2016-10" db="EMBL/GenBank/DDBJ databases">
        <authorList>
            <person name="Varghese N."/>
            <person name="Submissions S."/>
        </authorList>
    </citation>
    <scope>NUCLEOTIDE SEQUENCE [LARGE SCALE GENOMIC DNA]</scope>
    <source>
        <strain evidence="1 2">TC-13</strain>
    </source>
</reference>
<protein>
    <recommendedName>
        <fullName evidence="3">Alpha/beta hydrolase</fullName>
    </recommendedName>
</protein>
<dbReference type="RefSeq" id="WP_089987083.1">
    <property type="nucleotide sequence ID" value="NZ_BJOM01000025.1"/>
</dbReference>